<accession>A0A848KRZ3</accession>
<dbReference type="Proteomes" id="UP000550729">
    <property type="component" value="Unassembled WGS sequence"/>
</dbReference>
<reference evidence="1 2" key="1">
    <citation type="submission" date="2020-04" db="EMBL/GenBank/DDBJ databases">
        <title>Gordonia sp. nov. TBRC 11910.</title>
        <authorList>
            <person name="Suriyachadkun C."/>
        </authorList>
    </citation>
    <scope>NUCLEOTIDE SEQUENCE [LARGE SCALE GENOMIC DNA]</scope>
    <source>
        <strain evidence="1 2">TBRC 11910</strain>
    </source>
</reference>
<proteinExistence type="predicted"/>
<name>A0A848KRZ3_9ACTN</name>
<gene>
    <name evidence="1" type="ORF">HH308_06585</name>
</gene>
<dbReference type="EMBL" id="JABBNB010000005">
    <property type="protein sequence ID" value="NMO00879.1"/>
    <property type="molecule type" value="Genomic_DNA"/>
</dbReference>
<dbReference type="AlphaFoldDB" id="A0A848KRZ3"/>
<dbReference type="RefSeq" id="WP_170193383.1">
    <property type="nucleotide sequence ID" value="NZ_JABBNB010000005.1"/>
</dbReference>
<dbReference type="Gene3D" id="3.30.450.20">
    <property type="entry name" value="PAS domain"/>
    <property type="match status" value="1"/>
</dbReference>
<comment type="caution">
    <text evidence="1">The sequence shown here is derived from an EMBL/GenBank/DDBJ whole genome shotgun (WGS) entry which is preliminary data.</text>
</comment>
<organism evidence="1 2">
    <name type="scientific">Gordonia asplenii</name>
    <dbReference type="NCBI Taxonomy" id="2725283"/>
    <lineage>
        <taxon>Bacteria</taxon>
        <taxon>Bacillati</taxon>
        <taxon>Actinomycetota</taxon>
        <taxon>Actinomycetes</taxon>
        <taxon>Mycobacteriales</taxon>
        <taxon>Gordoniaceae</taxon>
        <taxon>Gordonia</taxon>
    </lineage>
</organism>
<evidence type="ECO:0000313" key="2">
    <source>
        <dbReference type="Proteomes" id="UP000550729"/>
    </source>
</evidence>
<dbReference type="CDD" id="cd12913">
    <property type="entry name" value="PDC1_MCP_like"/>
    <property type="match status" value="1"/>
</dbReference>
<protein>
    <recommendedName>
        <fullName evidence="3">Cache domain-containing protein</fullName>
    </recommendedName>
</protein>
<dbReference type="Pfam" id="PF22673">
    <property type="entry name" value="MCP-like_PDC_1"/>
    <property type="match status" value="1"/>
</dbReference>
<keyword evidence="2" id="KW-1185">Reference proteome</keyword>
<sequence>MAGIVDHLFCQLDAVDVAAHAAWRNASWSGARPRTTDLGDFVQALHRHLRADSSDLVGAGVVFAPHALADADLAIEWWHRPTQDSRELVRMTVVLDPASEQFYDYPALPWFTDTRDSLRPTVVGPFVDLHGTGVTSLTFSRPFMIDGEFRGVTTADVALTNFERKMRKHLRPLGEAAVVNDEKRVIVSTAPTWTPGTLIRGIPDVEGRYFAAPVPSSAVSWIILGTNAQVLTSEVPPPGANSSDVS</sequence>
<evidence type="ECO:0008006" key="3">
    <source>
        <dbReference type="Google" id="ProtNLM"/>
    </source>
</evidence>
<evidence type="ECO:0000313" key="1">
    <source>
        <dbReference type="EMBL" id="NMO00879.1"/>
    </source>
</evidence>